<accession>A0AAD5R229</accession>
<evidence type="ECO:0000313" key="3">
    <source>
        <dbReference type="Proteomes" id="UP001196413"/>
    </source>
</evidence>
<organism evidence="2 3">
    <name type="scientific">Parelaphostrongylus tenuis</name>
    <name type="common">Meningeal worm</name>
    <dbReference type="NCBI Taxonomy" id="148309"/>
    <lineage>
        <taxon>Eukaryota</taxon>
        <taxon>Metazoa</taxon>
        <taxon>Ecdysozoa</taxon>
        <taxon>Nematoda</taxon>
        <taxon>Chromadorea</taxon>
        <taxon>Rhabditida</taxon>
        <taxon>Rhabditina</taxon>
        <taxon>Rhabditomorpha</taxon>
        <taxon>Strongyloidea</taxon>
        <taxon>Metastrongylidae</taxon>
        <taxon>Parelaphostrongylus</taxon>
    </lineage>
</organism>
<gene>
    <name evidence="2" type="ORF">KIN20_029249</name>
</gene>
<evidence type="ECO:0000313" key="2">
    <source>
        <dbReference type="EMBL" id="KAJ1368173.1"/>
    </source>
</evidence>
<reference evidence="2" key="1">
    <citation type="submission" date="2021-06" db="EMBL/GenBank/DDBJ databases">
        <title>Parelaphostrongylus tenuis whole genome reference sequence.</title>
        <authorList>
            <person name="Garwood T.J."/>
            <person name="Larsen P.A."/>
            <person name="Fountain-Jones N.M."/>
            <person name="Garbe J.R."/>
            <person name="Macchietto M.G."/>
            <person name="Kania S.A."/>
            <person name="Gerhold R.W."/>
            <person name="Richards J.E."/>
            <person name="Wolf T.M."/>
        </authorList>
    </citation>
    <scope>NUCLEOTIDE SEQUENCE</scope>
    <source>
        <strain evidence="2">MNPRO001-30</strain>
        <tissue evidence="2">Meninges</tissue>
    </source>
</reference>
<dbReference type="AlphaFoldDB" id="A0AAD5R229"/>
<protein>
    <submittedName>
        <fullName evidence="2">Uncharacterized protein</fullName>
    </submittedName>
</protein>
<dbReference type="EMBL" id="JAHQIW010006100">
    <property type="protein sequence ID" value="KAJ1368173.1"/>
    <property type="molecule type" value="Genomic_DNA"/>
</dbReference>
<evidence type="ECO:0000256" key="1">
    <source>
        <dbReference type="SAM" id="MobiDB-lite"/>
    </source>
</evidence>
<comment type="caution">
    <text evidence="2">The sequence shown here is derived from an EMBL/GenBank/DDBJ whole genome shotgun (WGS) entry which is preliminary data.</text>
</comment>
<sequence length="116" mass="13208">MGRIPKRRWWTEHSPSDFAPPRKRYVSLTILLSSSQLYECNLMKAINYTIKRLCEESQYGLMTILDEVVRVMSDDRTDDAPLSDRLEEVGSSWVPPSPLGPFSIQGPRKSAIPLAL</sequence>
<name>A0AAD5R229_PARTN</name>
<dbReference type="Proteomes" id="UP001196413">
    <property type="component" value="Unassembled WGS sequence"/>
</dbReference>
<feature type="region of interest" description="Disordered" evidence="1">
    <location>
        <begin position="97"/>
        <end position="116"/>
    </location>
</feature>
<keyword evidence="3" id="KW-1185">Reference proteome</keyword>
<proteinExistence type="predicted"/>